<protein>
    <submittedName>
        <fullName evidence="1">Uncharacterized protein</fullName>
    </submittedName>
</protein>
<evidence type="ECO:0000313" key="2">
    <source>
        <dbReference type="Proteomes" id="UP000236723"/>
    </source>
</evidence>
<dbReference type="AlphaFoldDB" id="A0A1H6DT66"/>
<organism evidence="1 2">
    <name type="scientific">Thermomonospora echinospora</name>
    <dbReference type="NCBI Taxonomy" id="1992"/>
    <lineage>
        <taxon>Bacteria</taxon>
        <taxon>Bacillati</taxon>
        <taxon>Actinomycetota</taxon>
        <taxon>Actinomycetes</taxon>
        <taxon>Streptosporangiales</taxon>
        <taxon>Thermomonosporaceae</taxon>
        <taxon>Thermomonospora</taxon>
    </lineage>
</organism>
<dbReference type="EMBL" id="FNVO01000022">
    <property type="protein sequence ID" value="SEG88491.1"/>
    <property type="molecule type" value="Genomic_DNA"/>
</dbReference>
<dbReference type="Proteomes" id="UP000236723">
    <property type="component" value="Unassembled WGS sequence"/>
</dbReference>
<proteinExistence type="predicted"/>
<name>A0A1H6DT66_9ACTN</name>
<sequence length="65" mass="6963">MLLPLVRRAVRPDVDVELAPWTLACPVGNCLQAGLLTSDGKRNDTRRMTPPRCITCALACAGSPT</sequence>
<accession>A0A1H6DT66</accession>
<evidence type="ECO:0000313" key="1">
    <source>
        <dbReference type="EMBL" id="SEG88491.1"/>
    </source>
</evidence>
<keyword evidence="2" id="KW-1185">Reference proteome</keyword>
<gene>
    <name evidence="1" type="ORF">SAMN04489712_12213</name>
</gene>
<reference evidence="2" key="1">
    <citation type="submission" date="2016-10" db="EMBL/GenBank/DDBJ databases">
        <authorList>
            <person name="Varghese N."/>
            <person name="Submissions S."/>
        </authorList>
    </citation>
    <scope>NUCLEOTIDE SEQUENCE [LARGE SCALE GENOMIC DNA]</scope>
    <source>
        <strain evidence="2">DSM 43163</strain>
    </source>
</reference>
<dbReference type="RefSeq" id="WP_146087605.1">
    <property type="nucleotide sequence ID" value="NZ_FNVO01000022.1"/>
</dbReference>